<dbReference type="AlphaFoldDB" id="A0AA44ZHV5"/>
<proteinExistence type="predicted"/>
<gene>
    <name evidence="2" type="ORF">N776_12170</name>
</gene>
<evidence type="ECO:0000256" key="1">
    <source>
        <dbReference type="SAM" id="MobiDB-lite"/>
    </source>
</evidence>
<evidence type="ECO:0000313" key="3">
    <source>
        <dbReference type="Proteomes" id="UP000223296"/>
    </source>
</evidence>
<dbReference type="EMBL" id="AVBE01000002">
    <property type="protein sequence ID" value="PHJ36536.1"/>
    <property type="molecule type" value="Genomic_DNA"/>
</dbReference>
<sequence length="32" mass="3732">MRRPANRSEPCRPEGRGIMMKPAENRRFFAAV</sequence>
<accession>A0AA44ZHV5</accession>
<feature type="compositionally biased region" description="Basic and acidic residues" evidence="1">
    <location>
        <begin position="23"/>
        <end position="32"/>
    </location>
</feature>
<reference evidence="2 3" key="1">
    <citation type="submission" date="2013-08" db="EMBL/GenBank/DDBJ databases">
        <authorList>
            <person name="Trees D."/>
        </authorList>
    </citation>
    <scope>NUCLEOTIDE SEQUENCE [LARGE SCALE GENOMIC DNA]</scope>
    <source>
        <strain evidence="2 3">3502</strain>
    </source>
</reference>
<protein>
    <submittedName>
        <fullName evidence="2">Uncharacterized protein</fullName>
    </submittedName>
</protein>
<feature type="region of interest" description="Disordered" evidence="1">
    <location>
        <begin position="1"/>
        <end position="32"/>
    </location>
</feature>
<name>A0AA44ZHV5_NEIGO</name>
<comment type="caution">
    <text evidence="2">The sequence shown here is derived from an EMBL/GenBank/DDBJ whole genome shotgun (WGS) entry which is preliminary data.</text>
</comment>
<organism evidence="2 3">
    <name type="scientific">Neisseria gonorrhoeae 3502</name>
    <dbReference type="NCBI Taxonomy" id="1193404"/>
    <lineage>
        <taxon>Bacteria</taxon>
        <taxon>Pseudomonadati</taxon>
        <taxon>Pseudomonadota</taxon>
        <taxon>Betaproteobacteria</taxon>
        <taxon>Neisseriales</taxon>
        <taxon>Neisseriaceae</taxon>
        <taxon>Neisseria</taxon>
    </lineage>
</organism>
<evidence type="ECO:0000313" key="2">
    <source>
        <dbReference type="EMBL" id="PHJ36536.1"/>
    </source>
</evidence>
<dbReference type="Proteomes" id="UP000223296">
    <property type="component" value="Unassembled WGS sequence"/>
</dbReference>